<dbReference type="EMBL" id="WKJQ01000001">
    <property type="protein sequence ID" value="MRW96257.1"/>
    <property type="molecule type" value="Genomic_DNA"/>
</dbReference>
<name>A0A6A8G628_9EURY</name>
<feature type="transmembrane region" description="Helical" evidence="1">
    <location>
        <begin position="220"/>
        <end position="239"/>
    </location>
</feature>
<gene>
    <name evidence="3" type="ORF">GJR99_06660</name>
</gene>
<dbReference type="AlphaFoldDB" id="A0A6A8G628"/>
<proteinExistence type="predicted"/>
<dbReference type="GO" id="GO:0006508">
    <property type="term" value="P:proteolysis"/>
    <property type="evidence" value="ECO:0007669"/>
    <property type="project" value="UniProtKB-KW"/>
</dbReference>
<keyword evidence="4" id="KW-1185">Reference proteome</keyword>
<dbReference type="InterPro" id="IPR003675">
    <property type="entry name" value="Rce1/LyrA-like_dom"/>
</dbReference>
<dbReference type="PANTHER" id="PTHR39430:SF1">
    <property type="entry name" value="PROTEASE"/>
    <property type="match status" value="1"/>
</dbReference>
<dbReference type="PANTHER" id="PTHR39430">
    <property type="entry name" value="MEMBRANE-ASSOCIATED PROTEASE-RELATED"/>
    <property type="match status" value="1"/>
</dbReference>
<feature type="transmembrane region" description="Helical" evidence="1">
    <location>
        <begin position="42"/>
        <end position="65"/>
    </location>
</feature>
<dbReference type="Pfam" id="PF02517">
    <property type="entry name" value="Rce1-like"/>
    <property type="match status" value="1"/>
</dbReference>
<feature type="transmembrane region" description="Helical" evidence="1">
    <location>
        <begin position="71"/>
        <end position="97"/>
    </location>
</feature>
<dbReference type="GO" id="GO:0004175">
    <property type="term" value="F:endopeptidase activity"/>
    <property type="evidence" value="ECO:0007669"/>
    <property type="project" value="UniProtKB-ARBA"/>
</dbReference>
<dbReference type="Proteomes" id="UP000443423">
    <property type="component" value="Unassembled WGS sequence"/>
</dbReference>
<organism evidence="3 4">
    <name type="scientific">Haloferax marinum</name>
    <dbReference type="NCBI Taxonomy" id="2666143"/>
    <lineage>
        <taxon>Archaea</taxon>
        <taxon>Methanobacteriati</taxon>
        <taxon>Methanobacteriota</taxon>
        <taxon>Stenosarchaea group</taxon>
        <taxon>Halobacteria</taxon>
        <taxon>Halobacteriales</taxon>
        <taxon>Haloferacaceae</taxon>
        <taxon>Haloferax</taxon>
    </lineage>
</organism>
<feature type="transmembrane region" description="Helical" evidence="1">
    <location>
        <begin position="195"/>
        <end position="214"/>
    </location>
</feature>
<keyword evidence="3" id="KW-0645">Protease</keyword>
<feature type="transmembrane region" description="Helical" evidence="1">
    <location>
        <begin position="296"/>
        <end position="315"/>
    </location>
</feature>
<keyword evidence="3" id="KW-0482">Metalloprotease</keyword>
<feature type="transmembrane region" description="Helical" evidence="1">
    <location>
        <begin position="154"/>
        <end position="175"/>
    </location>
</feature>
<dbReference type="GO" id="GO:0008237">
    <property type="term" value="F:metallopeptidase activity"/>
    <property type="evidence" value="ECO:0007669"/>
    <property type="project" value="UniProtKB-KW"/>
</dbReference>
<evidence type="ECO:0000259" key="2">
    <source>
        <dbReference type="Pfam" id="PF02517"/>
    </source>
</evidence>
<keyword evidence="1" id="KW-0472">Membrane</keyword>
<protein>
    <submittedName>
        <fullName evidence="3">CPBP family intramembrane metalloprotease</fullName>
    </submittedName>
</protein>
<feature type="transmembrane region" description="Helical" evidence="1">
    <location>
        <begin position="117"/>
        <end position="134"/>
    </location>
</feature>
<keyword evidence="1" id="KW-1133">Transmembrane helix</keyword>
<reference evidence="3 4" key="1">
    <citation type="submission" date="2019-11" db="EMBL/GenBank/DDBJ databases">
        <title>Whole genome sequence of Haloferax sp. MBLA0078.</title>
        <authorList>
            <person name="Seo M.-J."/>
            <person name="Cho E.-S."/>
        </authorList>
    </citation>
    <scope>NUCLEOTIDE SEQUENCE [LARGE SCALE GENOMIC DNA]</scope>
    <source>
        <strain evidence="3 4">MBLA0078</strain>
    </source>
</reference>
<sequence>MGQKSVSVRGYLTLRRPSDMHWRSLLWTDGDRRTRTPVRVGVGFLLIALLAVVGTLVAELLAAAVWPDRPFAYVVVGSTVGLGIGAVIGIGAVARWVDRRPVAEYGMRGANAWWRDLVVGVALAVVVWVAVLVVELGADVVVIVDTFRAGPEGFVLALVASLILFGVASLSEELVFRGFVLKNIVEGLTGRGRALAAVVAVTVSSLLFGAVHLMNSGASLGSTISVALIAISLGAATVLTGRIGLAVGLHLGWNVALGVLLGYRVSGVEAPAQVLVLAGNGRGGAIWTGGAFGPEAGLLGILAGALVLLGVLGYARLTQGTLRIHPSLGITELRAENVNQPKAADGGVDTEVASDANFEAH</sequence>
<feature type="domain" description="CAAX prenyl protease 2/Lysostaphin resistance protein A-like" evidence="2">
    <location>
        <begin position="157"/>
        <end position="255"/>
    </location>
</feature>
<keyword evidence="3" id="KW-0378">Hydrolase</keyword>
<keyword evidence="1" id="KW-0812">Transmembrane</keyword>
<comment type="caution">
    <text evidence="3">The sequence shown here is derived from an EMBL/GenBank/DDBJ whole genome shotgun (WGS) entry which is preliminary data.</text>
</comment>
<evidence type="ECO:0000256" key="1">
    <source>
        <dbReference type="SAM" id="Phobius"/>
    </source>
</evidence>
<dbReference type="GO" id="GO:0080120">
    <property type="term" value="P:CAAX-box protein maturation"/>
    <property type="evidence" value="ECO:0007669"/>
    <property type="project" value="UniProtKB-ARBA"/>
</dbReference>
<evidence type="ECO:0000313" key="4">
    <source>
        <dbReference type="Proteomes" id="UP000443423"/>
    </source>
</evidence>
<accession>A0A6A8G628</accession>
<evidence type="ECO:0000313" key="3">
    <source>
        <dbReference type="EMBL" id="MRW96257.1"/>
    </source>
</evidence>